<reference evidence="2 3" key="1">
    <citation type="submission" date="2021-08" db="EMBL/GenBank/DDBJ databases">
        <title>WGS of actinomycetes from Thailand.</title>
        <authorList>
            <person name="Thawai C."/>
        </authorList>
    </citation>
    <scope>NUCLEOTIDE SEQUENCE [LARGE SCALE GENOMIC DNA]</scope>
    <source>
        <strain evidence="2 3">PLK6-54</strain>
    </source>
</reference>
<evidence type="ECO:0000313" key="3">
    <source>
        <dbReference type="Proteomes" id="UP000778578"/>
    </source>
</evidence>
<evidence type="ECO:0000313" key="2">
    <source>
        <dbReference type="EMBL" id="MBY8880270.1"/>
    </source>
</evidence>
<gene>
    <name evidence="2" type="ORF">K7862_21920</name>
</gene>
<keyword evidence="3" id="KW-1185">Reference proteome</keyword>
<comment type="caution">
    <text evidence="2">The sequence shown here is derived from an EMBL/GenBank/DDBJ whole genome shotgun (WGS) entry which is preliminary data.</text>
</comment>
<dbReference type="Proteomes" id="UP000778578">
    <property type="component" value="Unassembled WGS sequence"/>
</dbReference>
<protein>
    <submittedName>
        <fullName evidence="2">SH3 domain-containing protein</fullName>
    </submittedName>
</protein>
<dbReference type="Gene3D" id="2.30.30.40">
    <property type="entry name" value="SH3 Domains"/>
    <property type="match status" value="1"/>
</dbReference>
<dbReference type="Pfam" id="PF08239">
    <property type="entry name" value="SH3_3"/>
    <property type="match status" value="1"/>
</dbReference>
<sequence>MPAQPALPYGTVVSPAGLNVRQFPSTDSSVVGFLANHAQVGLTCKVRAQDIDGNTIWYLMRGTSHERWLSARYVANTGTVPFCNTVLSAAASLATQGQHPHAKG</sequence>
<accession>A0ABS7QAS2</accession>
<proteinExistence type="predicted"/>
<evidence type="ECO:0000259" key="1">
    <source>
        <dbReference type="Pfam" id="PF08239"/>
    </source>
</evidence>
<dbReference type="InterPro" id="IPR003646">
    <property type="entry name" value="SH3-like_bac-type"/>
</dbReference>
<dbReference type="EMBL" id="JAINZZ010000029">
    <property type="protein sequence ID" value="MBY8880270.1"/>
    <property type="molecule type" value="Genomic_DNA"/>
</dbReference>
<name>A0ABS7QAS2_9ACTN</name>
<organism evidence="2 3">
    <name type="scientific">Actinacidiphila acidipaludis</name>
    <dbReference type="NCBI Taxonomy" id="2873382"/>
    <lineage>
        <taxon>Bacteria</taxon>
        <taxon>Bacillati</taxon>
        <taxon>Actinomycetota</taxon>
        <taxon>Actinomycetes</taxon>
        <taxon>Kitasatosporales</taxon>
        <taxon>Streptomycetaceae</taxon>
        <taxon>Actinacidiphila</taxon>
    </lineage>
</organism>
<feature type="domain" description="SH3b" evidence="1">
    <location>
        <begin position="17"/>
        <end position="74"/>
    </location>
</feature>